<organism evidence="1 2">
    <name type="scientific">Robbsia betulipollinis</name>
    <dbReference type="NCBI Taxonomy" id="2981849"/>
    <lineage>
        <taxon>Bacteria</taxon>
        <taxon>Pseudomonadati</taxon>
        <taxon>Pseudomonadota</taxon>
        <taxon>Betaproteobacteria</taxon>
        <taxon>Burkholderiales</taxon>
        <taxon>Burkholderiaceae</taxon>
        <taxon>Robbsia</taxon>
    </lineage>
</organism>
<keyword evidence="1" id="KW-0378">Hydrolase</keyword>
<protein>
    <submittedName>
        <fullName evidence="1">Glycoside hydrolase family 104 protein</fullName>
    </submittedName>
</protein>
<proteinExistence type="predicted"/>
<dbReference type="Proteomes" id="UP001082899">
    <property type="component" value="Unassembled WGS sequence"/>
</dbReference>
<dbReference type="RefSeq" id="WP_267849653.1">
    <property type="nucleotide sequence ID" value="NZ_JAPMXC010000011.1"/>
</dbReference>
<dbReference type="EMBL" id="JAPMXC010000011">
    <property type="protein sequence ID" value="MCY0389728.1"/>
    <property type="molecule type" value="Genomic_DNA"/>
</dbReference>
<reference evidence="1" key="1">
    <citation type="submission" date="2022-11" db="EMBL/GenBank/DDBJ databases">
        <title>Robbsia betulipollinis sp. nov., isolated from pollen of birch (Betula pendula).</title>
        <authorList>
            <person name="Shi H."/>
            <person name="Ambika Manirajan B."/>
            <person name="Ratering S."/>
            <person name="Geissler-Plaum R."/>
            <person name="Schnell S."/>
        </authorList>
    </citation>
    <scope>NUCLEOTIDE SEQUENCE</scope>
    <source>
        <strain evidence="1">Bb-Pol-6</strain>
    </source>
</reference>
<gene>
    <name evidence="1" type="ORF">OVY01_21530</name>
</gene>
<comment type="caution">
    <text evidence="1">The sequence shown here is derived from an EMBL/GenBank/DDBJ whole genome shotgun (WGS) entry which is preliminary data.</text>
</comment>
<dbReference type="CDD" id="cd00736">
    <property type="entry name" value="lambda_lys-like"/>
    <property type="match status" value="1"/>
</dbReference>
<dbReference type="SUPFAM" id="SSF53955">
    <property type="entry name" value="Lysozyme-like"/>
    <property type="match status" value="1"/>
</dbReference>
<keyword evidence="2" id="KW-1185">Reference proteome</keyword>
<dbReference type="Gene3D" id="1.10.530.10">
    <property type="match status" value="1"/>
</dbReference>
<evidence type="ECO:0000313" key="1">
    <source>
        <dbReference type="EMBL" id="MCY0389728.1"/>
    </source>
</evidence>
<name>A0ABT3ZT47_9BURK</name>
<dbReference type="GO" id="GO:0016787">
    <property type="term" value="F:hydrolase activity"/>
    <property type="evidence" value="ECO:0007669"/>
    <property type="project" value="UniProtKB-KW"/>
</dbReference>
<sequence>MNPNRRAFLLMIQRAEGTSTSPATRAVGYDVIVTGIDGRPEVFDDFSRHPFAGGRPAKQVRPGLWSTASGAYQQKLANWLHYAPLLALPDFGPASQDAIALRQIAEFGALAFVDAGRIETAIGKVAPLWASLPGAGYRQPEHSLAQVCAFYEQAGGVVGA</sequence>
<accession>A0ABT3ZT47</accession>
<evidence type="ECO:0000313" key="2">
    <source>
        <dbReference type="Proteomes" id="UP001082899"/>
    </source>
</evidence>
<dbReference type="InterPro" id="IPR023346">
    <property type="entry name" value="Lysozyme-like_dom_sf"/>
</dbReference>